<protein>
    <recommendedName>
        <fullName evidence="1">NAD(P)-binding domain-containing protein</fullName>
    </recommendedName>
</protein>
<dbReference type="InterPro" id="IPR016040">
    <property type="entry name" value="NAD(P)-bd_dom"/>
</dbReference>
<organism evidence="2 3">
    <name type="scientific">Paenibacillus kribbensis</name>
    <dbReference type="NCBI Taxonomy" id="172713"/>
    <lineage>
        <taxon>Bacteria</taxon>
        <taxon>Bacillati</taxon>
        <taxon>Bacillota</taxon>
        <taxon>Bacilli</taxon>
        <taxon>Bacillales</taxon>
        <taxon>Paenibacillaceae</taxon>
        <taxon>Paenibacillus</taxon>
    </lineage>
</organism>
<sequence length="212" mass="23304">MKIAIIGASGKAGNVILEESIERGHQVTAIVRNASKIKKNDVQILEKSVFDLNTEDIKDFDVVVNAFKAIEGQEHQHVEAGTVLIKALQGTIQTRLIVVGGAGSLFVDEAQTTRKFEAPGFPEVYLPTAVNMAKNLNDLQRSTGIQWTYLSPAGIFDPEGRKTGSYQKGGDRVTLNIQGESYISYADYAIALLDEIEHPEHENMRYSVVGER</sequence>
<gene>
    <name evidence="2" type="ORF">B4V02_12450</name>
</gene>
<keyword evidence="3" id="KW-1185">Reference proteome</keyword>
<evidence type="ECO:0000259" key="1">
    <source>
        <dbReference type="Pfam" id="PF13460"/>
    </source>
</evidence>
<name>A0A222WLR3_9BACL</name>
<dbReference type="KEGG" id="pkb:B4V02_12450"/>
<dbReference type="CDD" id="cd05244">
    <property type="entry name" value="BVR-B_like_SDR_a"/>
    <property type="match status" value="1"/>
</dbReference>
<dbReference type="RefSeq" id="WP_094155001.1">
    <property type="nucleotide sequence ID" value="NZ_CP020028.1"/>
</dbReference>
<dbReference type="AlphaFoldDB" id="A0A222WLR3"/>
<proteinExistence type="predicted"/>
<dbReference type="InterPro" id="IPR051606">
    <property type="entry name" value="Polyketide_Oxido-like"/>
</dbReference>
<dbReference type="Pfam" id="PF13460">
    <property type="entry name" value="NAD_binding_10"/>
    <property type="match status" value="1"/>
</dbReference>
<dbReference type="PANTHER" id="PTHR43355">
    <property type="entry name" value="FLAVIN REDUCTASE (NADPH)"/>
    <property type="match status" value="1"/>
</dbReference>
<evidence type="ECO:0000313" key="2">
    <source>
        <dbReference type="EMBL" id="ASR47429.1"/>
    </source>
</evidence>
<dbReference type="Proteomes" id="UP000214666">
    <property type="component" value="Chromosome"/>
</dbReference>
<dbReference type="InterPro" id="IPR036291">
    <property type="entry name" value="NAD(P)-bd_dom_sf"/>
</dbReference>
<evidence type="ECO:0000313" key="3">
    <source>
        <dbReference type="Proteomes" id="UP000214666"/>
    </source>
</evidence>
<dbReference type="OrthoDB" id="9785372at2"/>
<reference evidence="2 3" key="1">
    <citation type="submission" date="2017-03" db="EMBL/GenBank/DDBJ databases">
        <title>Complete genome sequence of Paenibacillus Kribbensis producing bioflocculants.</title>
        <authorList>
            <person name="Lee H.-G."/>
            <person name="Oh H.-M."/>
        </authorList>
    </citation>
    <scope>NUCLEOTIDE SEQUENCE [LARGE SCALE GENOMIC DNA]</scope>
    <source>
        <strain evidence="2 3">AM49</strain>
    </source>
</reference>
<dbReference type="GO" id="GO:0016646">
    <property type="term" value="F:oxidoreductase activity, acting on the CH-NH group of donors, NAD or NADP as acceptor"/>
    <property type="evidence" value="ECO:0007669"/>
    <property type="project" value="TreeGrafter"/>
</dbReference>
<feature type="domain" description="NAD(P)-binding" evidence="1">
    <location>
        <begin position="7"/>
        <end position="198"/>
    </location>
</feature>
<accession>A0A222WLR3</accession>
<dbReference type="SUPFAM" id="SSF51735">
    <property type="entry name" value="NAD(P)-binding Rossmann-fold domains"/>
    <property type="match status" value="1"/>
</dbReference>
<dbReference type="EMBL" id="CP020028">
    <property type="protein sequence ID" value="ASR47429.1"/>
    <property type="molecule type" value="Genomic_DNA"/>
</dbReference>
<dbReference type="Gene3D" id="3.40.50.720">
    <property type="entry name" value="NAD(P)-binding Rossmann-like Domain"/>
    <property type="match status" value="1"/>
</dbReference>
<dbReference type="PANTHER" id="PTHR43355:SF2">
    <property type="entry name" value="FLAVIN REDUCTASE (NADPH)"/>
    <property type="match status" value="1"/>
</dbReference>